<proteinExistence type="predicted"/>
<sequence length="70" mass="7577">MTASLDQAVTAVLALLASRTQMRAGAGGVNAGPFGRIMVSSWQVEGPPLHLIKRVVLPDKPKLKFFNWQC</sequence>
<dbReference type="EMBL" id="FWWU01000008">
    <property type="protein sequence ID" value="SMB86121.1"/>
    <property type="molecule type" value="Genomic_DNA"/>
</dbReference>
<organism evidence="1 2">
    <name type="scientific">Deinococcus hopiensis KR-140</name>
    <dbReference type="NCBI Taxonomy" id="695939"/>
    <lineage>
        <taxon>Bacteria</taxon>
        <taxon>Thermotogati</taxon>
        <taxon>Deinococcota</taxon>
        <taxon>Deinococci</taxon>
        <taxon>Deinococcales</taxon>
        <taxon>Deinococcaceae</taxon>
        <taxon>Deinococcus</taxon>
    </lineage>
</organism>
<accession>A0A1W1UZF0</accession>
<evidence type="ECO:0000313" key="1">
    <source>
        <dbReference type="EMBL" id="SMB86121.1"/>
    </source>
</evidence>
<dbReference type="AlphaFoldDB" id="A0A1W1UZF0"/>
<keyword evidence="2" id="KW-1185">Reference proteome</keyword>
<reference evidence="1 2" key="1">
    <citation type="submission" date="2017-04" db="EMBL/GenBank/DDBJ databases">
        <authorList>
            <person name="Afonso C.L."/>
            <person name="Miller P.J."/>
            <person name="Scott M.A."/>
            <person name="Spackman E."/>
            <person name="Goraichik I."/>
            <person name="Dimitrov K.M."/>
            <person name="Suarez D.L."/>
            <person name="Swayne D.E."/>
        </authorList>
    </citation>
    <scope>NUCLEOTIDE SEQUENCE [LARGE SCALE GENOMIC DNA]</scope>
    <source>
        <strain evidence="1 2">KR-140</strain>
    </source>
</reference>
<dbReference type="RefSeq" id="WP_084047582.1">
    <property type="nucleotide sequence ID" value="NZ_FWWU01000008.1"/>
</dbReference>
<evidence type="ECO:0000313" key="2">
    <source>
        <dbReference type="Proteomes" id="UP000192582"/>
    </source>
</evidence>
<gene>
    <name evidence="1" type="ORF">SAMN00790413_03693</name>
</gene>
<dbReference type="Proteomes" id="UP000192582">
    <property type="component" value="Unassembled WGS sequence"/>
</dbReference>
<protein>
    <submittedName>
        <fullName evidence="1">Uncharacterized protein</fullName>
    </submittedName>
</protein>
<name>A0A1W1UZF0_9DEIO</name>